<reference evidence="2" key="1">
    <citation type="journal article" date="2020" name="Stud. Mycol.">
        <title>101 Dothideomycetes genomes: a test case for predicting lifestyles and emergence of pathogens.</title>
        <authorList>
            <person name="Haridas S."/>
            <person name="Albert R."/>
            <person name="Binder M."/>
            <person name="Bloem J."/>
            <person name="Labutti K."/>
            <person name="Salamov A."/>
            <person name="Andreopoulos B."/>
            <person name="Baker S."/>
            <person name="Barry K."/>
            <person name="Bills G."/>
            <person name="Bluhm B."/>
            <person name="Cannon C."/>
            <person name="Castanera R."/>
            <person name="Culley D."/>
            <person name="Daum C."/>
            <person name="Ezra D."/>
            <person name="Gonzalez J."/>
            <person name="Henrissat B."/>
            <person name="Kuo A."/>
            <person name="Liang C."/>
            <person name="Lipzen A."/>
            <person name="Lutzoni F."/>
            <person name="Magnuson J."/>
            <person name="Mondo S."/>
            <person name="Nolan M."/>
            <person name="Ohm R."/>
            <person name="Pangilinan J."/>
            <person name="Park H.-J."/>
            <person name="Ramirez L."/>
            <person name="Alfaro M."/>
            <person name="Sun H."/>
            <person name="Tritt A."/>
            <person name="Yoshinaga Y."/>
            <person name="Zwiers L.-H."/>
            <person name="Turgeon B."/>
            <person name="Goodwin S."/>
            <person name="Spatafora J."/>
            <person name="Crous P."/>
            <person name="Grigoriev I."/>
        </authorList>
    </citation>
    <scope>NUCLEOTIDE SEQUENCE</scope>
    <source>
        <strain evidence="2">CBS 121739</strain>
    </source>
</reference>
<organism evidence="2 3">
    <name type="scientific">Pseudovirgaria hyperparasitica</name>
    <dbReference type="NCBI Taxonomy" id="470096"/>
    <lineage>
        <taxon>Eukaryota</taxon>
        <taxon>Fungi</taxon>
        <taxon>Dikarya</taxon>
        <taxon>Ascomycota</taxon>
        <taxon>Pezizomycotina</taxon>
        <taxon>Dothideomycetes</taxon>
        <taxon>Dothideomycetes incertae sedis</taxon>
        <taxon>Acrospermales</taxon>
        <taxon>Acrospermaceae</taxon>
        <taxon>Pseudovirgaria</taxon>
    </lineage>
</organism>
<feature type="transmembrane region" description="Helical" evidence="1">
    <location>
        <begin position="20"/>
        <end position="44"/>
    </location>
</feature>
<proteinExistence type="predicted"/>
<dbReference type="Proteomes" id="UP000799437">
    <property type="component" value="Unassembled WGS sequence"/>
</dbReference>
<feature type="transmembrane region" description="Helical" evidence="1">
    <location>
        <begin position="56"/>
        <end position="85"/>
    </location>
</feature>
<keyword evidence="1" id="KW-0812">Transmembrane</keyword>
<keyword evidence="1" id="KW-1133">Transmembrane helix</keyword>
<keyword evidence="1" id="KW-0472">Membrane</keyword>
<dbReference type="RefSeq" id="XP_033603814.1">
    <property type="nucleotide sequence ID" value="XM_033740270.1"/>
</dbReference>
<gene>
    <name evidence="2" type="ORF">EJ05DRAFT_261979</name>
</gene>
<sequence length="111" mass="11463">MTALITSGRTSVLRYGTTFFVNSFLSSALPLSCSSFVSILSINARAFSYWLRLATVSLGVVVGHDAGGVASVVCTCGFGCAAAVWAWGGGFVVWGVLGFGMVLAGVWVCVL</sequence>
<evidence type="ECO:0000256" key="1">
    <source>
        <dbReference type="SAM" id="Phobius"/>
    </source>
</evidence>
<evidence type="ECO:0008006" key="4">
    <source>
        <dbReference type="Google" id="ProtNLM"/>
    </source>
</evidence>
<dbReference type="AlphaFoldDB" id="A0A6A6WF62"/>
<feature type="transmembrane region" description="Helical" evidence="1">
    <location>
        <begin position="91"/>
        <end position="110"/>
    </location>
</feature>
<dbReference type="EMBL" id="ML996567">
    <property type="protein sequence ID" value="KAF2761363.1"/>
    <property type="molecule type" value="Genomic_DNA"/>
</dbReference>
<dbReference type="GeneID" id="54481324"/>
<keyword evidence="3" id="KW-1185">Reference proteome</keyword>
<protein>
    <recommendedName>
        <fullName evidence="4">Transmembrane protein</fullName>
    </recommendedName>
</protein>
<accession>A0A6A6WF62</accession>
<evidence type="ECO:0000313" key="2">
    <source>
        <dbReference type="EMBL" id="KAF2761363.1"/>
    </source>
</evidence>
<evidence type="ECO:0000313" key="3">
    <source>
        <dbReference type="Proteomes" id="UP000799437"/>
    </source>
</evidence>
<name>A0A6A6WF62_9PEZI</name>